<dbReference type="Proteomes" id="UP001595923">
    <property type="component" value="Unassembled WGS sequence"/>
</dbReference>
<comment type="caution">
    <text evidence="1">The sequence shown here is derived from an EMBL/GenBank/DDBJ whole genome shotgun (WGS) entry which is preliminary data.</text>
</comment>
<name>A0ABV9DXX2_9ACTN</name>
<gene>
    <name evidence="1" type="ORF">ACFO4E_15580</name>
</gene>
<organism evidence="1 2">
    <name type="scientific">Nocardiopsis mangrovi</name>
    <dbReference type="NCBI Taxonomy" id="1179818"/>
    <lineage>
        <taxon>Bacteria</taxon>
        <taxon>Bacillati</taxon>
        <taxon>Actinomycetota</taxon>
        <taxon>Actinomycetes</taxon>
        <taxon>Streptosporangiales</taxon>
        <taxon>Nocardiopsidaceae</taxon>
        <taxon>Nocardiopsis</taxon>
    </lineage>
</organism>
<dbReference type="EMBL" id="JBHSFQ010000014">
    <property type="protein sequence ID" value="MFC4563283.1"/>
    <property type="molecule type" value="Genomic_DNA"/>
</dbReference>
<sequence length="91" mass="9894">MSTHAYQVTDTLMLSVDDQMELAGAAGTLQGLLRMRSLDVPDYVREALHEALDTLDGIRGVSSEAVWQRFLAEDAERCAAKQQGQAEGGAR</sequence>
<keyword evidence="2" id="KW-1185">Reference proteome</keyword>
<accession>A0ABV9DXX2</accession>
<protein>
    <submittedName>
        <fullName evidence="1">Uncharacterized protein</fullName>
    </submittedName>
</protein>
<evidence type="ECO:0000313" key="1">
    <source>
        <dbReference type="EMBL" id="MFC4563283.1"/>
    </source>
</evidence>
<proteinExistence type="predicted"/>
<dbReference type="RefSeq" id="WP_378575299.1">
    <property type="nucleotide sequence ID" value="NZ_JBHSFQ010000014.1"/>
</dbReference>
<reference evidence="2" key="1">
    <citation type="journal article" date="2019" name="Int. J. Syst. Evol. Microbiol.">
        <title>The Global Catalogue of Microorganisms (GCM) 10K type strain sequencing project: providing services to taxonomists for standard genome sequencing and annotation.</title>
        <authorList>
            <consortium name="The Broad Institute Genomics Platform"/>
            <consortium name="The Broad Institute Genome Sequencing Center for Infectious Disease"/>
            <person name="Wu L."/>
            <person name="Ma J."/>
        </authorList>
    </citation>
    <scope>NUCLEOTIDE SEQUENCE [LARGE SCALE GENOMIC DNA]</scope>
    <source>
        <strain evidence="2">XZYJ18</strain>
    </source>
</reference>
<evidence type="ECO:0000313" key="2">
    <source>
        <dbReference type="Proteomes" id="UP001595923"/>
    </source>
</evidence>